<organism evidence="5 6">
    <name type="scientific">Ferruginibacter yonginensis</name>
    <dbReference type="NCBI Taxonomy" id="1310416"/>
    <lineage>
        <taxon>Bacteria</taxon>
        <taxon>Pseudomonadati</taxon>
        <taxon>Bacteroidota</taxon>
        <taxon>Chitinophagia</taxon>
        <taxon>Chitinophagales</taxon>
        <taxon>Chitinophagaceae</taxon>
        <taxon>Ferruginibacter</taxon>
    </lineage>
</organism>
<dbReference type="PANTHER" id="PTHR15337:SF11">
    <property type="entry name" value="THIOREDOXIN DOMAIN-CONTAINING PROTEIN"/>
    <property type="match status" value="1"/>
</dbReference>
<feature type="signal peptide" evidence="3">
    <location>
        <begin position="1"/>
        <end position="19"/>
    </location>
</feature>
<evidence type="ECO:0000256" key="1">
    <source>
        <dbReference type="ARBA" id="ARBA00022729"/>
    </source>
</evidence>
<name>A0ABV8QR81_9BACT</name>
<accession>A0ABV8QR81</accession>
<keyword evidence="6" id="KW-1185">Reference proteome</keyword>
<dbReference type="Gene3D" id="3.40.30.10">
    <property type="entry name" value="Glutaredoxin"/>
    <property type="match status" value="1"/>
</dbReference>
<dbReference type="InterPro" id="IPR051099">
    <property type="entry name" value="AGR/TXD"/>
</dbReference>
<proteinExistence type="predicted"/>
<reference evidence="6" key="1">
    <citation type="journal article" date="2019" name="Int. J. Syst. Evol. Microbiol.">
        <title>The Global Catalogue of Microorganisms (GCM) 10K type strain sequencing project: providing services to taxonomists for standard genome sequencing and annotation.</title>
        <authorList>
            <consortium name="The Broad Institute Genomics Platform"/>
            <consortium name="The Broad Institute Genome Sequencing Center for Infectious Disease"/>
            <person name="Wu L."/>
            <person name="Ma J."/>
        </authorList>
    </citation>
    <scope>NUCLEOTIDE SEQUENCE [LARGE SCALE GENOMIC DNA]</scope>
    <source>
        <strain evidence="6">CECT 8289</strain>
    </source>
</reference>
<sequence>MKKIFLIALVLLVGYNCFAQKPLPANTILQSAYKKAAQQNKKVFLIFHASWCGWCKKLDASMNDSSTKKIFDAYFVTVHLTVQETPNKKYLENKGADAVLQQFKATDAGLPFFVILDSKGNKLGDSFVNNENMGCPAQKNEVENFIALLQKTTTIQKPATAIIYNRFIKNQPPK</sequence>
<evidence type="ECO:0000313" key="5">
    <source>
        <dbReference type="EMBL" id="MFC4262150.1"/>
    </source>
</evidence>
<dbReference type="PANTHER" id="PTHR15337">
    <property type="entry name" value="ANTERIOR GRADIENT PROTEIN-RELATED"/>
    <property type="match status" value="1"/>
</dbReference>
<feature type="chain" id="PRO_5046516868" evidence="3">
    <location>
        <begin position="20"/>
        <end position="174"/>
    </location>
</feature>
<dbReference type="PROSITE" id="PS00194">
    <property type="entry name" value="THIOREDOXIN_1"/>
    <property type="match status" value="1"/>
</dbReference>
<dbReference type="InterPro" id="IPR013766">
    <property type="entry name" value="Thioredoxin_domain"/>
</dbReference>
<dbReference type="Proteomes" id="UP001595907">
    <property type="component" value="Unassembled WGS sequence"/>
</dbReference>
<evidence type="ECO:0000256" key="2">
    <source>
        <dbReference type="ARBA" id="ARBA00023284"/>
    </source>
</evidence>
<protein>
    <submittedName>
        <fullName evidence="5">Thioredoxin family protein</fullName>
    </submittedName>
</protein>
<evidence type="ECO:0000256" key="3">
    <source>
        <dbReference type="SAM" id="SignalP"/>
    </source>
</evidence>
<dbReference type="InterPro" id="IPR017937">
    <property type="entry name" value="Thioredoxin_CS"/>
</dbReference>
<keyword evidence="1 3" id="KW-0732">Signal</keyword>
<dbReference type="SUPFAM" id="SSF52833">
    <property type="entry name" value="Thioredoxin-like"/>
    <property type="match status" value="1"/>
</dbReference>
<dbReference type="InterPro" id="IPR036249">
    <property type="entry name" value="Thioredoxin-like_sf"/>
</dbReference>
<dbReference type="RefSeq" id="WP_379707511.1">
    <property type="nucleotide sequence ID" value="NZ_JBHSCZ010000001.1"/>
</dbReference>
<comment type="caution">
    <text evidence="5">The sequence shown here is derived from an EMBL/GenBank/DDBJ whole genome shotgun (WGS) entry which is preliminary data.</text>
</comment>
<dbReference type="EMBL" id="JBHSCZ010000001">
    <property type="protein sequence ID" value="MFC4262150.1"/>
    <property type="molecule type" value="Genomic_DNA"/>
</dbReference>
<evidence type="ECO:0000313" key="6">
    <source>
        <dbReference type="Proteomes" id="UP001595907"/>
    </source>
</evidence>
<dbReference type="Pfam" id="PF13899">
    <property type="entry name" value="Thioredoxin_7"/>
    <property type="match status" value="1"/>
</dbReference>
<evidence type="ECO:0000259" key="4">
    <source>
        <dbReference type="PROSITE" id="PS51352"/>
    </source>
</evidence>
<gene>
    <name evidence="5" type="ORF">ACFOWM_04645</name>
</gene>
<feature type="domain" description="Thioredoxin" evidence="4">
    <location>
        <begin position="17"/>
        <end position="151"/>
    </location>
</feature>
<dbReference type="PROSITE" id="PS51352">
    <property type="entry name" value="THIOREDOXIN_2"/>
    <property type="match status" value="1"/>
</dbReference>
<keyword evidence="2" id="KW-0676">Redox-active center</keyword>